<feature type="domain" description="Transposable element P transposase-like RNase H" evidence="2">
    <location>
        <begin position="1"/>
        <end position="60"/>
    </location>
</feature>
<dbReference type="EMBL" id="HACA01018913">
    <property type="protein sequence ID" value="CDW36274.1"/>
    <property type="molecule type" value="Transcribed_RNA"/>
</dbReference>
<protein>
    <submittedName>
        <fullName evidence="3">THAP domaincontaining protein 9like [Strongylocentrotus purpuratus]</fullName>
    </submittedName>
</protein>
<dbReference type="OrthoDB" id="7312725at2759"/>
<dbReference type="Pfam" id="PF21787">
    <property type="entry name" value="TNP-like_RNaseH_N"/>
    <property type="match status" value="1"/>
</dbReference>
<organism evidence="3">
    <name type="scientific">Lepeophtheirus salmonis</name>
    <name type="common">Salmon louse</name>
    <name type="synonym">Caligus salmonis</name>
    <dbReference type="NCBI Taxonomy" id="72036"/>
    <lineage>
        <taxon>Eukaryota</taxon>
        <taxon>Metazoa</taxon>
        <taxon>Ecdysozoa</taxon>
        <taxon>Arthropoda</taxon>
        <taxon>Crustacea</taxon>
        <taxon>Multicrustacea</taxon>
        <taxon>Hexanauplia</taxon>
        <taxon>Copepoda</taxon>
        <taxon>Siphonostomatoida</taxon>
        <taxon>Caligidae</taxon>
        <taxon>Lepeophtheirus</taxon>
    </lineage>
</organism>
<name>A0A0K2UDE3_LEPSM</name>
<keyword evidence="1" id="KW-1133">Transmembrane helix</keyword>
<evidence type="ECO:0000256" key="1">
    <source>
        <dbReference type="SAM" id="Phobius"/>
    </source>
</evidence>
<dbReference type="InterPro" id="IPR048365">
    <property type="entry name" value="TNP-like_RNaseH_N"/>
</dbReference>
<keyword evidence="1" id="KW-0812">Transmembrane</keyword>
<dbReference type="AlphaFoldDB" id="A0A0K2UDE3"/>
<sequence length="89" mass="10040">MSIKKKMEFDGSKYHGYVDIGTGVPDDSMLPATEVLVLMVVAINGSWEIPIGNFMIYGLKLRKAFIEWRRMKMKVILACQTLSRSVADV</sequence>
<keyword evidence="1" id="KW-0472">Membrane</keyword>
<evidence type="ECO:0000313" key="3">
    <source>
        <dbReference type="EMBL" id="CDW36274.1"/>
    </source>
</evidence>
<feature type="transmembrane region" description="Helical" evidence="1">
    <location>
        <begin position="35"/>
        <end position="59"/>
    </location>
</feature>
<reference evidence="3" key="1">
    <citation type="submission" date="2014-05" db="EMBL/GenBank/DDBJ databases">
        <authorList>
            <person name="Chronopoulou M."/>
        </authorList>
    </citation>
    <scope>NUCLEOTIDE SEQUENCE</scope>
    <source>
        <tissue evidence="3">Whole organism</tissue>
    </source>
</reference>
<accession>A0A0K2UDE3</accession>
<proteinExistence type="predicted"/>
<evidence type="ECO:0000259" key="2">
    <source>
        <dbReference type="Pfam" id="PF21787"/>
    </source>
</evidence>